<dbReference type="Pfam" id="PF13919">
    <property type="entry name" value="ASXH"/>
    <property type="match status" value="1"/>
</dbReference>
<organism evidence="3">
    <name type="scientific">Dichomitus squalens</name>
    <dbReference type="NCBI Taxonomy" id="114155"/>
    <lineage>
        <taxon>Eukaryota</taxon>
        <taxon>Fungi</taxon>
        <taxon>Dikarya</taxon>
        <taxon>Basidiomycota</taxon>
        <taxon>Agaricomycotina</taxon>
        <taxon>Agaricomycetes</taxon>
        <taxon>Polyporales</taxon>
        <taxon>Polyporaceae</taxon>
        <taxon>Dichomitus</taxon>
    </lineage>
</organism>
<dbReference type="InterPro" id="IPR028020">
    <property type="entry name" value="ASX_DEUBAD_dom"/>
</dbReference>
<evidence type="ECO:0000313" key="3">
    <source>
        <dbReference type="EMBL" id="TBU28840.1"/>
    </source>
</evidence>
<reference evidence="3" key="1">
    <citation type="submission" date="2019-01" db="EMBL/GenBank/DDBJ databases">
        <title>Draft genome sequences of three monokaryotic isolates of the white-rot basidiomycete fungus Dichomitus squalens.</title>
        <authorList>
            <consortium name="DOE Joint Genome Institute"/>
            <person name="Lopez S.C."/>
            <person name="Andreopoulos B."/>
            <person name="Pangilinan J."/>
            <person name="Lipzen A."/>
            <person name="Riley R."/>
            <person name="Ahrendt S."/>
            <person name="Ng V."/>
            <person name="Barry K."/>
            <person name="Daum C."/>
            <person name="Grigoriev I.V."/>
            <person name="Hilden K.S."/>
            <person name="Makela M.R."/>
            <person name="de Vries R.P."/>
        </authorList>
    </citation>
    <scope>NUCLEOTIDE SEQUENCE [LARGE SCALE GENOMIC DNA]</scope>
    <source>
        <strain evidence="3">OM18370.1</strain>
    </source>
</reference>
<feature type="domain" description="ASX DEUBAD" evidence="2">
    <location>
        <begin position="18"/>
        <end position="171"/>
    </location>
</feature>
<gene>
    <name evidence="3" type="ORF">BD311DRAFT_778004</name>
</gene>
<feature type="region of interest" description="Disordered" evidence="1">
    <location>
        <begin position="1"/>
        <end position="26"/>
    </location>
</feature>
<sequence>MPAAVATPGSPSRGKRKARDAEKSPAEKLEYLLTNSKSRLTNMDISDIINYNNFLELSGESQARLCELLPPTAFATYVPSVCFSHPDGRSAGQDSVDRMDVDETAGCTPATLDPMVFSSPFLLSAAHTWQDHLVSNWLGKKASDDLEKFKLGAREGTLHADWKDETWEQDHSPGAAARSKKKQTQASLDLAALVKHGLLQPDDVLSYRRTFPQLKVTVEKDLLVDTINANSQTVNFLLMPGTQTSLQPSLLVAGSREYDGRLLSMEDIDDPVALERGVLDIDGRVSYSDKYKDDAAYGHAPTNQPDGVSEQLKDVIAVRAWKSFTVWRWCDEMQRQIEMQLVQEKGGRERVATLFYLRGCCASGV</sequence>
<evidence type="ECO:0000256" key="1">
    <source>
        <dbReference type="SAM" id="MobiDB-lite"/>
    </source>
</evidence>
<protein>
    <recommendedName>
        <fullName evidence="2">ASX DEUBAD domain-containing protein</fullName>
    </recommendedName>
</protein>
<dbReference type="Proteomes" id="UP000292957">
    <property type="component" value="Unassembled WGS sequence"/>
</dbReference>
<dbReference type="EMBL" id="ML143418">
    <property type="protein sequence ID" value="TBU28840.1"/>
    <property type="molecule type" value="Genomic_DNA"/>
</dbReference>
<dbReference type="AlphaFoldDB" id="A0A4Q9MMF7"/>
<accession>A0A4Q9MMF7</accession>
<evidence type="ECO:0000259" key="2">
    <source>
        <dbReference type="Pfam" id="PF13919"/>
    </source>
</evidence>
<name>A0A4Q9MMF7_9APHY</name>
<proteinExistence type="predicted"/>
<dbReference type="OrthoDB" id="2289918at2759"/>